<name>A0A6G9YL77_9NOCA</name>
<dbReference type="SUPFAM" id="SSF56112">
    <property type="entry name" value="Protein kinase-like (PK-like)"/>
    <property type="match status" value="1"/>
</dbReference>
<organism evidence="2 3">
    <name type="scientific">Nocardia arthritidis</name>
    <dbReference type="NCBI Taxonomy" id="228602"/>
    <lineage>
        <taxon>Bacteria</taxon>
        <taxon>Bacillati</taxon>
        <taxon>Actinomycetota</taxon>
        <taxon>Actinomycetes</taxon>
        <taxon>Mycobacteriales</taxon>
        <taxon>Nocardiaceae</taxon>
        <taxon>Nocardia</taxon>
    </lineage>
</organism>
<evidence type="ECO:0000313" key="2">
    <source>
        <dbReference type="EMBL" id="QIS13683.1"/>
    </source>
</evidence>
<dbReference type="Gene3D" id="3.90.1200.10">
    <property type="match status" value="1"/>
</dbReference>
<dbReference type="Pfam" id="PF01636">
    <property type="entry name" value="APH"/>
    <property type="match status" value="1"/>
</dbReference>
<protein>
    <submittedName>
        <fullName evidence="2">Phosphotransferase</fullName>
    </submittedName>
</protein>
<gene>
    <name evidence="2" type="ORF">F5544_29190</name>
</gene>
<evidence type="ECO:0000259" key="1">
    <source>
        <dbReference type="Pfam" id="PF01636"/>
    </source>
</evidence>
<proteinExistence type="predicted"/>
<accession>A0A6G9YL77</accession>
<keyword evidence="2" id="KW-0808">Transferase</keyword>
<sequence length="239" mass="26430">MTAYDRGIVVAGDRVFRPPPPRAEFVHELLGYFAEAEWPHAPRYLGSDPQGREILSHIPGFAGSELTEEVRSPAALAAVARLVREFHDLTAGHPLAGSGEVVCHNDLSPKNTIYRAAVPVALIDWDLAAPGRRIHDVAHLCWQYGDPGPDAGVPVVAQRMRVICDAYGVAAANRAELIDPRELIDTVLWWQDRCRRGIEDDPALAHLRAAGVPERIRAAHRWVTDNRDPLAHELAHDNR</sequence>
<feature type="domain" description="Aminoglycoside phosphotransferase" evidence="1">
    <location>
        <begin position="100"/>
        <end position="151"/>
    </location>
</feature>
<reference evidence="2 3" key="1">
    <citation type="journal article" date="2019" name="ACS Chem. Biol.">
        <title>Identification and Mobilization of a Cryptic Antibiotic Biosynthesis Gene Locus from a Human-Pathogenic Nocardia Isolate.</title>
        <authorList>
            <person name="Herisse M."/>
            <person name="Ishida K."/>
            <person name="Porter J.L."/>
            <person name="Howden B."/>
            <person name="Hertweck C."/>
            <person name="Stinear T.P."/>
            <person name="Pidot S.J."/>
        </authorList>
    </citation>
    <scope>NUCLEOTIDE SEQUENCE [LARGE SCALE GENOMIC DNA]</scope>
    <source>
        <strain evidence="2 3">AUSMDU00012717</strain>
    </source>
</reference>
<dbReference type="InterPro" id="IPR002575">
    <property type="entry name" value="Aminoglycoside_PTrfase"/>
</dbReference>
<evidence type="ECO:0000313" key="3">
    <source>
        <dbReference type="Proteomes" id="UP000503540"/>
    </source>
</evidence>
<keyword evidence="3" id="KW-1185">Reference proteome</keyword>
<dbReference type="Proteomes" id="UP000503540">
    <property type="component" value="Chromosome"/>
</dbReference>
<dbReference type="KEGG" id="nah:F5544_29190"/>
<dbReference type="InterPro" id="IPR011009">
    <property type="entry name" value="Kinase-like_dom_sf"/>
</dbReference>
<dbReference type="GO" id="GO:0016740">
    <property type="term" value="F:transferase activity"/>
    <property type="evidence" value="ECO:0007669"/>
    <property type="project" value="UniProtKB-KW"/>
</dbReference>
<dbReference type="AlphaFoldDB" id="A0A6G9YL77"/>
<dbReference type="RefSeq" id="WP_167476192.1">
    <property type="nucleotide sequence ID" value="NZ_CP046172.1"/>
</dbReference>
<dbReference type="EMBL" id="CP046172">
    <property type="protein sequence ID" value="QIS13683.1"/>
    <property type="molecule type" value="Genomic_DNA"/>
</dbReference>